<evidence type="ECO:0000259" key="1">
    <source>
        <dbReference type="Pfam" id="PF24837"/>
    </source>
</evidence>
<dbReference type="InterPro" id="IPR056303">
    <property type="entry name" value="AMIN-like"/>
</dbReference>
<organism evidence="2 3">
    <name type="scientific">Leekyejoonella antrihumi</name>
    <dbReference type="NCBI Taxonomy" id="1660198"/>
    <lineage>
        <taxon>Bacteria</taxon>
        <taxon>Bacillati</taxon>
        <taxon>Actinomycetota</taxon>
        <taxon>Actinomycetes</taxon>
        <taxon>Micrococcales</taxon>
        <taxon>Dermacoccaceae</taxon>
        <taxon>Leekyejoonella</taxon>
    </lineage>
</organism>
<dbReference type="AlphaFoldDB" id="A0A563DVX3"/>
<feature type="domain" description="AMIN-like" evidence="1">
    <location>
        <begin position="36"/>
        <end position="169"/>
    </location>
</feature>
<evidence type="ECO:0000313" key="2">
    <source>
        <dbReference type="EMBL" id="TWP34356.1"/>
    </source>
</evidence>
<evidence type="ECO:0000313" key="3">
    <source>
        <dbReference type="Proteomes" id="UP000320244"/>
    </source>
</evidence>
<reference evidence="2 3" key="2">
    <citation type="submission" date="2019-08" db="EMBL/GenBank/DDBJ databases">
        <title>Jejuicoccus antrihumi gen. nov., sp. nov., a new member of the family Dermacoccaceae isolated from a cave.</title>
        <authorList>
            <person name="Schumann P."/>
            <person name="Kim I.S."/>
        </authorList>
    </citation>
    <scope>NUCLEOTIDE SEQUENCE [LARGE SCALE GENOMIC DNA]</scope>
    <source>
        <strain evidence="2 3">C5-26</strain>
    </source>
</reference>
<proteinExistence type="predicted"/>
<keyword evidence="3" id="KW-1185">Reference proteome</keyword>
<reference evidence="2 3" key="1">
    <citation type="submission" date="2019-05" db="EMBL/GenBank/DDBJ databases">
        <authorList>
            <person name="Lee S.D."/>
        </authorList>
    </citation>
    <scope>NUCLEOTIDE SEQUENCE [LARGE SCALE GENOMIC DNA]</scope>
    <source>
        <strain evidence="2 3">C5-26</strain>
    </source>
</reference>
<protein>
    <recommendedName>
        <fullName evidence="1">AMIN-like domain-containing protein</fullName>
    </recommendedName>
</protein>
<sequence length="171" mass="17901">MGVGITQATPSSAATSCAAVRWGSLTKATSPMTAHPLTGVRSGQHPCFDRLVLDLAPVGSGYAGYNVSYVSSVRTPGSGRSVSVRGGAVLKVTANAPMYDAAGRATYRPTNSRALTNVAGYRTFRQVALAGSYEGRTTIALGVRARLPMRAFVLTSGDGGQRLVIDVQHRW</sequence>
<comment type="caution">
    <text evidence="2">The sequence shown here is derived from an EMBL/GenBank/DDBJ whole genome shotgun (WGS) entry which is preliminary data.</text>
</comment>
<gene>
    <name evidence="2" type="ORF">FGL98_17945</name>
</gene>
<name>A0A563DVX3_9MICO</name>
<dbReference type="Proteomes" id="UP000320244">
    <property type="component" value="Unassembled WGS sequence"/>
</dbReference>
<accession>A0A563DVX3</accession>
<dbReference type="Pfam" id="PF24837">
    <property type="entry name" value="AMIN-like"/>
    <property type="match status" value="1"/>
</dbReference>
<dbReference type="EMBL" id="VCQV01000029">
    <property type="protein sequence ID" value="TWP34356.1"/>
    <property type="molecule type" value="Genomic_DNA"/>
</dbReference>
<dbReference type="OrthoDB" id="3393679at2"/>